<name>A0AAN9HW28_CROPI</name>
<dbReference type="AlphaFoldDB" id="A0AAN9HW28"/>
<organism evidence="2 3">
    <name type="scientific">Crotalaria pallida</name>
    <name type="common">Smooth rattlebox</name>
    <name type="synonym">Crotalaria striata</name>
    <dbReference type="NCBI Taxonomy" id="3830"/>
    <lineage>
        <taxon>Eukaryota</taxon>
        <taxon>Viridiplantae</taxon>
        <taxon>Streptophyta</taxon>
        <taxon>Embryophyta</taxon>
        <taxon>Tracheophyta</taxon>
        <taxon>Spermatophyta</taxon>
        <taxon>Magnoliopsida</taxon>
        <taxon>eudicotyledons</taxon>
        <taxon>Gunneridae</taxon>
        <taxon>Pentapetalae</taxon>
        <taxon>rosids</taxon>
        <taxon>fabids</taxon>
        <taxon>Fabales</taxon>
        <taxon>Fabaceae</taxon>
        <taxon>Papilionoideae</taxon>
        <taxon>50 kb inversion clade</taxon>
        <taxon>genistoids sensu lato</taxon>
        <taxon>core genistoids</taxon>
        <taxon>Crotalarieae</taxon>
        <taxon>Crotalaria</taxon>
    </lineage>
</organism>
<gene>
    <name evidence="2" type="ORF">RIF29_29225</name>
</gene>
<dbReference type="Proteomes" id="UP001372338">
    <property type="component" value="Unassembled WGS sequence"/>
</dbReference>
<evidence type="ECO:0000313" key="2">
    <source>
        <dbReference type="EMBL" id="KAK7255804.1"/>
    </source>
</evidence>
<evidence type="ECO:0000313" key="3">
    <source>
        <dbReference type="Proteomes" id="UP001372338"/>
    </source>
</evidence>
<feature type="compositionally biased region" description="Polar residues" evidence="1">
    <location>
        <begin position="1"/>
        <end position="13"/>
    </location>
</feature>
<feature type="compositionally biased region" description="Basic and acidic residues" evidence="1">
    <location>
        <begin position="20"/>
        <end position="45"/>
    </location>
</feature>
<proteinExistence type="predicted"/>
<comment type="caution">
    <text evidence="2">The sequence shown here is derived from an EMBL/GenBank/DDBJ whole genome shotgun (WGS) entry which is preliminary data.</text>
</comment>
<dbReference type="EMBL" id="JAYWIO010000006">
    <property type="protein sequence ID" value="KAK7255804.1"/>
    <property type="molecule type" value="Genomic_DNA"/>
</dbReference>
<reference evidence="2 3" key="1">
    <citation type="submission" date="2024-01" db="EMBL/GenBank/DDBJ databases">
        <title>The genomes of 5 underutilized Papilionoideae crops provide insights into root nodulation and disease resistanc.</title>
        <authorList>
            <person name="Yuan L."/>
        </authorList>
    </citation>
    <scope>NUCLEOTIDE SEQUENCE [LARGE SCALE GENOMIC DNA]</scope>
    <source>
        <strain evidence="2">ZHUSHIDOU_FW_LH</strain>
        <tissue evidence="2">Leaf</tissue>
    </source>
</reference>
<accession>A0AAN9HW28</accession>
<evidence type="ECO:0000256" key="1">
    <source>
        <dbReference type="SAM" id="MobiDB-lite"/>
    </source>
</evidence>
<sequence length="132" mass="14162">MLISAISQRNNEPSGGLGGPHHEHGGDRDGNKPILQQEERNRGENNNRQYTVTNHAGARVQIKITCSTGEHVENGNGADLAPYLFRVDVELVEERLLVFKVGGAAAKGGGGVGVDWTGGESVHLLSFVLFYV</sequence>
<keyword evidence="3" id="KW-1185">Reference proteome</keyword>
<protein>
    <submittedName>
        <fullName evidence="2">Uncharacterized protein</fullName>
    </submittedName>
</protein>
<feature type="region of interest" description="Disordered" evidence="1">
    <location>
        <begin position="1"/>
        <end position="54"/>
    </location>
</feature>